<dbReference type="Proteomes" id="UP000662939">
    <property type="component" value="Chromosome"/>
</dbReference>
<evidence type="ECO:0000259" key="3">
    <source>
        <dbReference type="Pfam" id="PF07687"/>
    </source>
</evidence>
<dbReference type="InterPro" id="IPR050072">
    <property type="entry name" value="Peptidase_M20A"/>
</dbReference>
<dbReference type="Gene3D" id="3.30.70.360">
    <property type="match status" value="1"/>
</dbReference>
<keyword evidence="2" id="KW-0378">Hydrolase</keyword>
<sequence>MKTTVEILKEMVAIPSVNPLLALEGEPDESHLANYIVSTLSAHGIKVWKQPVSEGRANVIAHVERAGNADDTLVLLSGHIDTYPAGSPHADFTPIVEGTTVYGRGSADAKGPLAAMVSALFTASQARSRREVYLAATIDEECLMSGVSELAALGIRPDIAITGEPTSLEPVGIQKGIVRGHMRLSHPSAHAAYPAQSSVFLSTAALIGAVAELNEHLASRTRHPLLGPATVSITTLSGNGGMNLVGDEVVVQFDARFLPGSTGEEFAAHIAQFVAERLNAATTFTMDTPSFISPANETDKANAAVHDFLATIGSVAGPRELGHFSYGSEAGILATFSKASLVFGPGDAKYSHGPTECIDTNELETAADILRAFVVRS</sequence>
<keyword evidence="1" id="KW-0479">Metal-binding</keyword>
<name>A0A895XN40_9ACTN</name>
<dbReference type="PANTHER" id="PTHR43808">
    <property type="entry name" value="ACETYLORNITHINE DEACETYLASE"/>
    <property type="match status" value="1"/>
</dbReference>
<keyword evidence="5" id="KW-1185">Reference proteome</keyword>
<dbReference type="EMBL" id="CP070496">
    <property type="protein sequence ID" value="QSB05192.1"/>
    <property type="molecule type" value="Genomic_DNA"/>
</dbReference>
<feature type="domain" description="Peptidase M20 dimerisation" evidence="3">
    <location>
        <begin position="174"/>
        <end position="278"/>
    </location>
</feature>
<dbReference type="InterPro" id="IPR036264">
    <property type="entry name" value="Bact_exopeptidase_dim_dom"/>
</dbReference>
<evidence type="ECO:0000313" key="5">
    <source>
        <dbReference type="Proteomes" id="UP000662939"/>
    </source>
</evidence>
<dbReference type="Pfam" id="PF01546">
    <property type="entry name" value="Peptidase_M20"/>
    <property type="match status" value="1"/>
</dbReference>
<organism evidence="4 5">
    <name type="scientific">Natronoglycomyces albus</name>
    <dbReference type="NCBI Taxonomy" id="2811108"/>
    <lineage>
        <taxon>Bacteria</taxon>
        <taxon>Bacillati</taxon>
        <taxon>Actinomycetota</taxon>
        <taxon>Actinomycetes</taxon>
        <taxon>Glycomycetales</taxon>
        <taxon>Glycomycetaceae</taxon>
        <taxon>Natronoglycomyces</taxon>
    </lineage>
</organism>
<protein>
    <submittedName>
        <fullName evidence="4">M20/M25/M40 family metallo-hydrolase</fullName>
    </submittedName>
</protein>
<dbReference type="AlphaFoldDB" id="A0A895XN40"/>
<reference evidence="4" key="1">
    <citation type="submission" date="2021-02" db="EMBL/GenBank/DDBJ databases">
        <title>Natronoglycomyces albus gen. nov., sp. nov, a haloalkaliphilic actinobacterium from a soda solonchak soil.</title>
        <authorList>
            <person name="Sorokin D.Y."/>
            <person name="Khijniak T.V."/>
            <person name="Zakharycheva A.P."/>
            <person name="Boueva O.V."/>
            <person name="Ariskina E.V."/>
            <person name="Hahnke R.L."/>
            <person name="Bunk B."/>
            <person name="Sproer C."/>
            <person name="Schumann P."/>
            <person name="Evtushenko L.I."/>
            <person name="Kublanov I.V."/>
        </authorList>
    </citation>
    <scope>NUCLEOTIDE SEQUENCE</scope>
    <source>
        <strain evidence="4">DSM 106290</strain>
    </source>
</reference>
<dbReference type="GO" id="GO:0046872">
    <property type="term" value="F:metal ion binding"/>
    <property type="evidence" value="ECO:0007669"/>
    <property type="project" value="UniProtKB-KW"/>
</dbReference>
<accession>A0A895XN40</accession>
<dbReference type="RefSeq" id="WP_213171194.1">
    <property type="nucleotide sequence ID" value="NZ_CP070496.1"/>
</dbReference>
<evidence type="ECO:0000256" key="2">
    <source>
        <dbReference type="ARBA" id="ARBA00022801"/>
    </source>
</evidence>
<evidence type="ECO:0000313" key="4">
    <source>
        <dbReference type="EMBL" id="QSB05192.1"/>
    </source>
</evidence>
<dbReference type="Pfam" id="PF07687">
    <property type="entry name" value="M20_dimer"/>
    <property type="match status" value="1"/>
</dbReference>
<proteinExistence type="predicted"/>
<dbReference type="Gene3D" id="3.40.630.10">
    <property type="entry name" value="Zn peptidases"/>
    <property type="match status" value="1"/>
</dbReference>
<dbReference type="InterPro" id="IPR002933">
    <property type="entry name" value="Peptidase_M20"/>
</dbReference>
<dbReference type="GO" id="GO:0016787">
    <property type="term" value="F:hydrolase activity"/>
    <property type="evidence" value="ECO:0007669"/>
    <property type="project" value="UniProtKB-KW"/>
</dbReference>
<dbReference type="SUPFAM" id="SSF55031">
    <property type="entry name" value="Bacterial exopeptidase dimerisation domain"/>
    <property type="match status" value="1"/>
</dbReference>
<evidence type="ECO:0000256" key="1">
    <source>
        <dbReference type="ARBA" id="ARBA00022723"/>
    </source>
</evidence>
<dbReference type="InterPro" id="IPR011650">
    <property type="entry name" value="Peptidase_M20_dimer"/>
</dbReference>
<dbReference type="KEGG" id="nav:JQS30_15770"/>
<gene>
    <name evidence="4" type="ORF">JQS30_15770</name>
</gene>
<dbReference type="SUPFAM" id="SSF53187">
    <property type="entry name" value="Zn-dependent exopeptidases"/>
    <property type="match status" value="1"/>
</dbReference>